<keyword evidence="2" id="KW-0238">DNA-binding</keyword>
<evidence type="ECO:0000313" key="6">
    <source>
        <dbReference type="Proteomes" id="UP001165587"/>
    </source>
</evidence>
<dbReference type="InterPro" id="IPR011711">
    <property type="entry name" value="GntR_C"/>
</dbReference>
<dbReference type="GO" id="GO:0003677">
    <property type="term" value="F:DNA binding"/>
    <property type="evidence" value="ECO:0007669"/>
    <property type="project" value="UniProtKB-KW"/>
</dbReference>
<evidence type="ECO:0000256" key="2">
    <source>
        <dbReference type="ARBA" id="ARBA00023125"/>
    </source>
</evidence>
<dbReference type="PROSITE" id="PS50949">
    <property type="entry name" value="HTH_GNTR"/>
    <property type="match status" value="1"/>
</dbReference>
<dbReference type="Gene3D" id="1.20.120.530">
    <property type="entry name" value="GntR ligand-binding domain-like"/>
    <property type="match status" value="1"/>
</dbReference>
<gene>
    <name evidence="5" type="ORF">N1028_15155</name>
</gene>
<feature type="domain" description="HTH gntR-type" evidence="4">
    <location>
        <begin position="12"/>
        <end position="79"/>
    </location>
</feature>
<organism evidence="5 6">
    <name type="scientific">Herbiconiux oxytropis</name>
    <dbReference type="NCBI Taxonomy" id="2970915"/>
    <lineage>
        <taxon>Bacteria</taxon>
        <taxon>Bacillati</taxon>
        <taxon>Actinomycetota</taxon>
        <taxon>Actinomycetes</taxon>
        <taxon>Micrococcales</taxon>
        <taxon>Microbacteriaceae</taxon>
        <taxon>Herbiconiux</taxon>
    </lineage>
</organism>
<evidence type="ECO:0000259" key="4">
    <source>
        <dbReference type="PROSITE" id="PS50949"/>
    </source>
</evidence>
<accession>A0AA42BU73</accession>
<dbReference type="CDD" id="cd07377">
    <property type="entry name" value="WHTH_GntR"/>
    <property type="match status" value="1"/>
</dbReference>
<dbReference type="InterPro" id="IPR036390">
    <property type="entry name" value="WH_DNA-bd_sf"/>
</dbReference>
<dbReference type="Pfam" id="PF07729">
    <property type="entry name" value="FCD"/>
    <property type="match status" value="1"/>
</dbReference>
<dbReference type="PANTHER" id="PTHR43537:SF45">
    <property type="entry name" value="GNTR FAMILY REGULATORY PROTEIN"/>
    <property type="match status" value="1"/>
</dbReference>
<dbReference type="GO" id="GO:0003700">
    <property type="term" value="F:DNA-binding transcription factor activity"/>
    <property type="evidence" value="ECO:0007669"/>
    <property type="project" value="InterPro"/>
</dbReference>
<dbReference type="PANTHER" id="PTHR43537">
    <property type="entry name" value="TRANSCRIPTIONAL REGULATOR, GNTR FAMILY"/>
    <property type="match status" value="1"/>
</dbReference>
<dbReference type="InterPro" id="IPR000524">
    <property type="entry name" value="Tscrpt_reg_HTH_GntR"/>
</dbReference>
<protein>
    <submittedName>
        <fullName evidence="5">GntR family transcriptional regulator</fullName>
    </submittedName>
</protein>
<keyword evidence="1" id="KW-0805">Transcription regulation</keyword>
<name>A0AA42BU73_9MICO</name>
<dbReference type="SUPFAM" id="SSF46785">
    <property type="entry name" value="Winged helix' DNA-binding domain"/>
    <property type="match status" value="1"/>
</dbReference>
<dbReference type="SMART" id="SM00345">
    <property type="entry name" value="HTH_GNTR"/>
    <property type="match status" value="1"/>
</dbReference>
<dbReference type="Pfam" id="PF00392">
    <property type="entry name" value="GntR"/>
    <property type="match status" value="1"/>
</dbReference>
<dbReference type="AlphaFoldDB" id="A0AA42BU73"/>
<evidence type="ECO:0000256" key="3">
    <source>
        <dbReference type="ARBA" id="ARBA00023163"/>
    </source>
</evidence>
<dbReference type="InterPro" id="IPR036388">
    <property type="entry name" value="WH-like_DNA-bd_sf"/>
</dbReference>
<evidence type="ECO:0000256" key="1">
    <source>
        <dbReference type="ARBA" id="ARBA00023015"/>
    </source>
</evidence>
<comment type="caution">
    <text evidence="5">The sequence shown here is derived from an EMBL/GenBank/DDBJ whole genome shotgun (WGS) entry which is preliminary data.</text>
</comment>
<dbReference type="Proteomes" id="UP001165587">
    <property type="component" value="Unassembled WGS sequence"/>
</dbReference>
<proteinExistence type="predicted"/>
<dbReference type="SUPFAM" id="SSF48008">
    <property type="entry name" value="GntR ligand-binding domain-like"/>
    <property type="match status" value="1"/>
</dbReference>
<reference evidence="5" key="1">
    <citation type="submission" date="2022-08" db="EMBL/GenBank/DDBJ databases">
        <authorList>
            <person name="Deng Y."/>
            <person name="Han X.-F."/>
            <person name="Zhang Y.-Q."/>
        </authorList>
    </citation>
    <scope>NUCLEOTIDE SEQUENCE</scope>
    <source>
        <strain evidence="5">CPCC 203407</strain>
    </source>
</reference>
<keyword evidence="3" id="KW-0804">Transcription</keyword>
<keyword evidence="6" id="KW-1185">Reference proteome</keyword>
<evidence type="ECO:0000313" key="5">
    <source>
        <dbReference type="EMBL" id="MCS5727235.1"/>
    </source>
</evidence>
<dbReference type="RefSeq" id="WP_259530212.1">
    <property type="nucleotide sequence ID" value="NZ_JANLCK010000009.1"/>
</dbReference>
<dbReference type="Gene3D" id="1.10.10.10">
    <property type="entry name" value="Winged helix-like DNA-binding domain superfamily/Winged helix DNA-binding domain"/>
    <property type="match status" value="1"/>
</dbReference>
<sequence length="220" mass="24084">MSESGDERVSPLQVKDRVYERLREALIDQVFAPGEPLREATLTEMYGVSKTPIREALVRLQQDGLVEIAAYRGARASSYSSADLAEIFEAREILEVECVRRAAQAPGPEAAERLAGTVSSAESAVARGELAEAAASLDDFDEVLFEHLQNTLLDEIRQRLSMHLRRVGRVNLSADSITRSLQEHRAIIDAVAAHDADAADAALRAHLQSVQRQQVEALGV</sequence>
<dbReference type="EMBL" id="JANLCK010000009">
    <property type="protein sequence ID" value="MCS5727235.1"/>
    <property type="molecule type" value="Genomic_DNA"/>
</dbReference>
<dbReference type="SMART" id="SM00895">
    <property type="entry name" value="FCD"/>
    <property type="match status" value="1"/>
</dbReference>
<dbReference type="InterPro" id="IPR008920">
    <property type="entry name" value="TF_FadR/GntR_C"/>
</dbReference>